<accession>A0A9Q1B659</accession>
<sequence length="65" mass="6920">FWTVTANALARAGIVGWHFGSYSFRIGEASTAAALGYDAAGIQRSGVKARARVVIFGHSFVFWAA</sequence>
<evidence type="ECO:0000313" key="1">
    <source>
        <dbReference type="EMBL" id="KAJ7338976.1"/>
    </source>
</evidence>
<feature type="non-terminal residue" evidence="1">
    <location>
        <position position="65"/>
    </location>
</feature>
<keyword evidence="2" id="KW-1185">Reference proteome</keyword>
<feature type="non-terminal residue" evidence="1">
    <location>
        <position position="1"/>
    </location>
</feature>
<reference evidence="1" key="1">
    <citation type="journal article" date="2023" name="DNA Res.">
        <title>Chromosome-level genome assembly of Phrynocephalus forsythii using third-generation DNA sequencing and Hi-C analysis.</title>
        <authorList>
            <person name="Qi Y."/>
            <person name="Zhao W."/>
            <person name="Zhao Y."/>
            <person name="Niu C."/>
            <person name="Cao S."/>
            <person name="Zhang Y."/>
        </authorList>
    </citation>
    <scope>NUCLEOTIDE SEQUENCE</scope>
    <source>
        <tissue evidence="1">Muscle</tissue>
    </source>
</reference>
<evidence type="ECO:0000313" key="2">
    <source>
        <dbReference type="Proteomes" id="UP001142489"/>
    </source>
</evidence>
<dbReference type="Proteomes" id="UP001142489">
    <property type="component" value="Unassembled WGS sequence"/>
</dbReference>
<name>A0A9Q1B659_9SAUR</name>
<dbReference type="EMBL" id="JAPFRF010000003">
    <property type="protein sequence ID" value="KAJ7338976.1"/>
    <property type="molecule type" value="Genomic_DNA"/>
</dbReference>
<gene>
    <name evidence="1" type="ORF">JRQ81_012878</name>
</gene>
<dbReference type="AlphaFoldDB" id="A0A9Q1B659"/>
<proteinExistence type="predicted"/>
<organism evidence="1 2">
    <name type="scientific">Phrynocephalus forsythii</name>
    <dbReference type="NCBI Taxonomy" id="171643"/>
    <lineage>
        <taxon>Eukaryota</taxon>
        <taxon>Metazoa</taxon>
        <taxon>Chordata</taxon>
        <taxon>Craniata</taxon>
        <taxon>Vertebrata</taxon>
        <taxon>Euteleostomi</taxon>
        <taxon>Lepidosauria</taxon>
        <taxon>Squamata</taxon>
        <taxon>Bifurcata</taxon>
        <taxon>Unidentata</taxon>
        <taxon>Episquamata</taxon>
        <taxon>Toxicofera</taxon>
        <taxon>Iguania</taxon>
        <taxon>Acrodonta</taxon>
        <taxon>Agamidae</taxon>
        <taxon>Agaminae</taxon>
        <taxon>Phrynocephalus</taxon>
    </lineage>
</organism>
<protein>
    <submittedName>
        <fullName evidence="1">Uncharacterized protein</fullName>
    </submittedName>
</protein>
<comment type="caution">
    <text evidence="1">The sequence shown here is derived from an EMBL/GenBank/DDBJ whole genome shotgun (WGS) entry which is preliminary data.</text>
</comment>